<feature type="region of interest" description="Disordered" evidence="8">
    <location>
        <begin position="539"/>
        <end position="578"/>
    </location>
</feature>
<feature type="transmembrane region" description="Helical" evidence="9">
    <location>
        <begin position="503"/>
        <end position="528"/>
    </location>
</feature>
<dbReference type="PANTHER" id="PTHR47019:SF1">
    <property type="entry name" value="LIPID II FLIPPASE MURJ"/>
    <property type="match status" value="1"/>
</dbReference>
<evidence type="ECO:0000313" key="11">
    <source>
        <dbReference type="Proteomes" id="UP000321181"/>
    </source>
</evidence>
<keyword evidence="11" id="KW-1185">Reference proteome</keyword>
<evidence type="ECO:0000256" key="2">
    <source>
        <dbReference type="ARBA" id="ARBA00022475"/>
    </source>
</evidence>
<feature type="transmembrane region" description="Helical" evidence="9">
    <location>
        <begin position="251"/>
        <end position="273"/>
    </location>
</feature>
<dbReference type="OrthoDB" id="4350032at2"/>
<dbReference type="GO" id="GO:0005886">
    <property type="term" value="C:plasma membrane"/>
    <property type="evidence" value="ECO:0007669"/>
    <property type="project" value="UniProtKB-SubCell"/>
</dbReference>
<keyword evidence="6 9" id="KW-1133">Transmembrane helix</keyword>
<evidence type="ECO:0000256" key="8">
    <source>
        <dbReference type="SAM" id="MobiDB-lite"/>
    </source>
</evidence>
<evidence type="ECO:0000256" key="6">
    <source>
        <dbReference type="ARBA" id="ARBA00022989"/>
    </source>
</evidence>
<keyword evidence="5" id="KW-0573">Peptidoglycan synthesis</keyword>
<proteinExistence type="predicted"/>
<comment type="caution">
    <text evidence="10">The sequence shown here is derived from an EMBL/GenBank/DDBJ whole genome shotgun (WGS) entry which is preliminary data.</text>
</comment>
<evidence type="ECO:0000256" key="1">
    <source>
        <dbReference type="ARBA" id="ARBA00004651"/>
    </source>
</evidence>
<organism evidence="10 11">
    <name type="scientific">Cellulomonas aerilata</name>
    <dbReference type="NCBI Taxonomy" id="515326"/>
    <lineage>
        <taxon>Bacteria</taxon>
        <taxon>Bacillati</taxon>
        <taxon>Actinomycetota</taxon>
        <taxon>Actinomycetes</taxon>
        <taxon>Micrococcales</taxon>
        <taxon>Cellulomonadaceae</taxon>
        <taxon>Cellulomonas</taxon>
    </lineage>
</organism>
<feature type="transmembrane region" description="Helical" evidence="9">
    <location>
        <begin position="333"/>
        <end position="353"/>
    </location>
</feature>
<dbReference type="EMBL" id="BJYY01000019">
    <property type="protein sequence ID" value="GEO35312.1"/>
    <property type="molecule type" value="Genomic_DNA"/>
</dbReference>
<feature type="transmembrane region" description="Helical" evidence="9">
    <location>
        <begin position="94"/>
        <end position="115"/>
    </location>
</feature>
<evidence type="ECO:0000256" key="3">
    <source>
        <dbReference type="ARBA" id="ARBA00022692"/>
    </source>
</evidence>
<dbReference type="InterPro" id="IPR004268">
    <property type="entry name" value="MurJ"/>
</dbReference>
<dbReference type="GO" id="GO:0034204">
    <property type="term" value="P:lipid translocation"/>
    <property type="evidence" value="ECO:0007669"/>
    <property type="project" value="TreeGrafter"/>
</dbReference>
<feature type="transmembrane region" description="Helical" evidence="9">
    <location>
        <begin position="59"/>
        <end position="82"/>
    </location>
</feature>
<comment type="subcellular location">
    <subcellularLocation>
        <location evidence="1">Cell membrane</location>
        <topology evidence="1">Multi-pass membrane protein</topology>
    </subcellularLocation>
</comment>
<evidence type="ECO:0000256" key="4">
    <source>
        <dbReference type="ARBA" id="ARBA00022960"/>
    </source>
</evidence>
<dbReference type="InterPro" id="IPR051050">
    <property type="entry name" value="Lipid_II_flippase_MurJ/MviN"/>
</dbReference>
<keyword evidence="2" id="KW-1003">Cell membrane</keyword>
<dbReference type="Proteomes" id="UP000321181">
    <property type="component" value="Unassembled WGS sequence"/>
</dbReference>
<evidence type="ECO:0000256" key="5">
    <source>
        <dbReference type="ARBA" id="ARBA00022984"/>
    </source>
</evidence>
<reference evidence="10 11" key="1">
    <citation type="submission" date="2019-07" db="EMBL/GenBank/DDBJ databases">
        <title>Whole genome shotgun sequence of Cellulomonas aerilata NBRC 106308.</title>
        <authorList>
            <person name="Hosoyama A."/>
            <person name="Uohara A."/>
            <person name="Ohji S."/>
            <person name="Ichikawa N."/>
        </authorList>
    </citation>
    <scope>NUCLEOTIDE SEQUENCE [LARGE SCALE GENOMIC DNA]</scope>
    <source>
        <strain evidence="10 11">NBRC 106308</strain>
    </source>
</reference>
<feature type="transmembrane region" description="Helical" evidence="9">
    <location>
        <begin position="373"/>
        <end position="391"/>
    </location>
</feature>
<feature type="compositionally biased region" description="Gly residues" evidence="8">
    <location>
        <begin position="545"/>
        <end position="556"/>
    </location>
</feature>
<evidence type="ECO:0008006" key="12">
    <source>
        <dbReference type="Google" id="ProtNLM"/>
    </source>
</evidence>
<dbReference type="GO" id="GO:0009252">
    <property type="term" value="P:peptidoglycan biosynthetic process"/>
    <property type="evidence" value="ECO:0007669"/>
    <property type="project" value="UniProtKB-KW"/>
</dbReference>
<evidence type="ECO:0000256" key="9">
    <source>
        <dbReference type="SAM" id="Phobius"/>
    </source>
</evidence>
<feature type="transmembrane region" description="Helical" evidence="9">
    <location>
        <begin position="202"/>
        <end position="225"/>
    </location>
</feature>
<dbReference type="PANTHER" id="PTHR47019">
    <property type="entry name" value="LIPID II FLIPPASE MURJ"/>
    <property type="match status" value="1"/>
</dbReference>
<gene>
    <name evidence="10" type="ORF">CAE01nite_30370</name>
</gene>
<dbReference type="Pfam" id="PF03023">
    <property type="entry name" value="MurJ"/>
    <property type="match status" value="1"/>
</dbReference>
<dbReference type="PRINTS" id="PR01806">
    <property type="entry name" value="VIRFACTRMVIN"/>
</dbReference>
<sequence length="578" mass="57211">MTGRARRTLGGLAGAAALIAVVTVLSRVLGFGRWLVQSGTVGYGSIGTAYASANTVPNVLFEVAAGGALAGALIPVIAGPLARGVRGDVDRIASAMLGWALVVLVPVAVLLALVADPLAGLLTGRGAGSVERHLVADFLLVFAVQVPLYGVGVVLVGVLQAHRRFLWPALAPLLSSVVVIAAYVAFGALADGEIDDPSRVPAAALAWLAWGTTAGVAAMSLPLLLPLRRTGVRLRPTLRFPPGVAVRTRSLAFAGVGALLAQQAAVVTVLWLANRSGGTGTYLVFQYTQAVYVLPYAVLAVPLATSTFPRLASRAATGDLDGYASMAAVTTRAVLVVAAVGAAALAAAAPAVGELFRAIGRGDPDLALAMGPALTWMAPGVLGFALLFHLSRALYALERGRPAVLATAAGWLLAVVASVVLCSVVVRATPDGPATLTALGAANTLGMTLAGVALLVAVRRAAGARALHGVPRTLLVLAVAGAVAAVAGRWLTDALAGATGSGVAAALGSGAAGAVLAAVLVAVAVVALDRGAVRDLRHADRGEGGSEAAGEGGGGAARPAGVPAAGTGPAEPGEGFGA</sequence>
<feature type="transmembrane region" description="Helical" evidence="9">
    <location>
        <begin position="438"/>
        <end position="458"/>
    </location>
</feature>
<feature type="transmembrane region" description="Helical" evidence="9">
    <location>
        <begin position="470"/>
        <end position="491"/>
    </location>
</feature>
<protein>
    <recommendedName>
        <fullName evidence="12">Lipid II flippase MurJ</fullName>
    </recommendedName>
</protein>
<dbReference type="GO" id="GO:0015648">
    <property type="term" value="F:lipid-linked peptidoglycan transporter activity"/>
    <property type="evidence" value="ECO:0007669"/>
    <property type="project" value="TreeGrafter"/>
</dbReference>
<feature type="transmembrane region" description="Helical" evidence="9">
    <location>
        <begin position="403"/>
        <end position="426"/>
    </location>
</feature>
<evidence type="ECO:0000256" key="7">
    <source>
        <dbReference type="ARBA" id="ARBA00023136"/>
    </source>
</evidence>
<dbReference type="RefSeq" id="WP_146906279.1">
    <property type="nucleotide sequence ID" value="NZ_BAAARM010000005.1"/>
</dbReference>
<feature type="compositionally biased region" description="Low complexity" evidence="8">
    <location>
        <begin position="557"/>
        <end position="578"/>
    </location>
</feature>
<keyword evidence="4" id="KW-0133">Cell shape</keyword>
<evidence type="ECO:0000313" key="10">
    <source>
        <dbReference type="EMBL" id="GEO35312.1"/>
    </source>
</evidence>
<feature type="transmembrane region" description="Helical" evidence="9">
    <location>
        <begin position="165"/>
        <end position="190"/>
    </location>
</feature>
<keyword evidence="3 9" id="KW-0812">Transmembrane</keyword>
<dbReference type="GO" id="GO:0008360">
    <property type="term" value="P:regulation of cell shape"/>
    <property type="evidence" value="ECO:0007669"/>
    <property type="project" value="UniProtKB-KW"/>
</dbReference>
<dbReference type="AlphaFoldDB" id="A0A512DFT9"/>
<feature type="transmembrane region" description="Helical" evidence="9">
    <location>
        <begin position="135"/>
        <end position="158"/>
    </location>
</feature>
<name>A0A512DFT9_9CELL</name>
<feature type="transmembrane region" description="Helical" evidence="9">
    <location>
        <begin position="293"/>
        <end position="312"/>
    </location>
</feature>
<keyword evidence="7 9" id="KW-0472">Membrane</keyword>
<accession>A0A512DFT9</accession>